<feature type="region of interest" description="Disordered" evidence="1">
    <location>
        <begin position="30"/>
        <end position="75"/>
    </location>
</feature>
<dbReference type="EMBL" id="ADOT01000092">
    <property type="protein sequence ID" value="EGX50967.1"/>
    <property type="molecule type" value="Genomic_DNA"/>
</dbReference>
<feature type="compositionally biased region" description="Low complexity" evidence="1">
    <location>
        <begin position="30"/>
        <end position="40"/>
    </location>
</feature>
<feature type="compositionally biased region" description="Acidic residues" evidence="1">
    <location>
        <begin position="202"/>
        <end position="211"/>
    </location>
</feature>
<name>G1X759_ARTOA</name>
<dbReference type="Proteomes" id="UP000008784">
    <property type="component" value="Unassembled WGS sequence"/>
</dbReference>
<organism evidence="2 3">
    <name type="scientific">Arthrobotrys oligospora (strain ATCC 24927 / CBS 115.81 / DSM 1491)</name>
    <name type="common">Nematode-trapping fungus</name>
    <name type="synonym">Didymozoophaga oligospora</name>
    <dbReference type="NCBI Taxonomy" id="756982"/>
    <lineage>
        <taxon>Eukaryota</taxon>
        <taxon>Fungi</taxon>
        <taxon>Dikarya</taxon>
        <taxon>Ascomycota</taxon>
        <taxon>Pezizomycotina</taxon>
        <taxon>Orbiliomycetes</taxon>
        <taxon>Orbiliales</taxon>
        <taxon>Orbiliaceae</taxon>
        <taxon>Orbilia</taxon>
        <taxon>Orbilia oligospora</taxon>
    </lineage>
</organism>
<protein>
    <submittedName>
        <fullName evidence="2">Uncharacterized protein</fullName>
    </submittedName>
</protein>
<dbReference type="HOGENOM" id="CLU_816293_0_0_1"/>
<accession>G1X759</accession>
<feature type="compositionally biased region" description="Polar residues" evidence="1">
    <location>
        <begin position="49"/>
        <end position="75"/>
    </location>
</feature>
<keyword evidence="3" id="KW-1185">Reference proteome</keyword>
<dbReference type="GeneID" id="22891275"/>
<dbReference type="InParanoid" id="G1X759"/>
<proteinExistence type="predicted"/>
<dbReference type="RefSeq" id="XP_011120321.1">
    <property type="nucleotide sequence ID" value="XM_011122019.1"/>
</dbReference>
<feature type="compositionally biased region" description="Basic and acidic residues" evidence="1">
    <location>
        <begin position="178"/>
        <end position="188"/>
    </location>
</feature>
<dbReference type="AlphaFoldDB" id="G1X759"/>
<reference evidence="2 3" key="1">
    <citation type="journal article" date="2011" name="PLoS Pathog.">
        <title>Genomic and proteomic analyses of the fungus Arthrobotrys oligospora provide insights into nematode-trap formation.</title>
        <authorList>
            <person name="Yang J."/>
            <person name="Wang L."/>
            <person name="Ji X."/>
            <person name="Feng Y."/>
            <person name="Li X."/>
            <person name="Zou C."/>
            <person name="Xu J."/>
            <person name="Ren Y."/>
            <person name="Mi Q."/>
            <person name="Wu J."/>
            <person name="Liu S."/>
            <person name="Liu Y."/>
            <person name="Huang X."/>
            <person name="Wang H."/>
            <person name="Niu X."/>
            <person name="Li J."/>
            <person name="Liang L."/>
            <person name="Luo Y."/>
            <person name="Ji K."/>
            <person name="Zhou W."/>
            <person name="Yu Z."/>
            <person name="Li G."/>
            <person name="Liu Y."/>
            <person name="Li L."/>
            <person name="Qiao M."/>
            <person name="Feng L."/>
            <person name="Zhang K.-Q."/>
        </authorList>
    </citation>
    <scope>NUCLEOTIDE SEQUENCE [LARGE SCALE GENOMIC DNA]</scope>
    <source>
        <strain evidence="3">ATCC 24927 / CBS 115.81 / DSM 1491</strain>
    </source>
</reference>
<dbReference type="OrthoDB" id="5396915at2759"/>
<feature type="region of interest" description="Disordered" evidence="1">
    <location>
        <begin position="129"/>
        <end position="231"/>
    </location>
</feature>
<comment type="caution">
    <text evidence="2">The sequence shown here is derived from an EMBL/GenBank/DDBJ whole genome shotgun (WGS) entry which is preliminary data.</text>
</comment>
<evidence type="ECO:0000313" key="3">
    <source>
        <dbReference type="Proteomes" id="UP000008784"/>
    </source>
</evidence>
<sequence>MADHNQEAKERIILCINRVAQKITAKRVAAPAAAVAQASDSKAKEPATPGNSVPTTAESSGQSSSPTLVDSCSAASCTPKTFVGGRRRARRNATTGIPELEETSIDGLQVYSCRNGQVPNISLMEDSPQLTWSAGSGPKLQTLKAQSQSSDGPADPDHKELDKPLSASAPPAPSPPKLGHETSEDQRTPDQPLVPSSSPAPEIEESDDEAISETSTITPSVAPLSPQPRQLAPLLPSWSQVERYVLTMREQEQLIDGLVISRAKYRMLFPSVPVETRNRLAQSNMELSLRHEVYRKIKKGSMSRSDFDGLVGREHIRLAEMANNIFTPNLIASRVLSFAP</sequence>
<evidence type="ECO:0000256" key="1">
    <source>
        <dbReference type="SAM" id="MobiDB-lite"/>
    </source>
</evidence>
<evidence type="ECO:0000313" key="2">
    <source>
        <dbReference type="EMBL" id="EGX50967.1"/>
    </source>
</evidence>
<gene>
    <name evidence="2" type="ORF">AOL_s00054g703</name>
</gene>